<dbReference type="EMBL" id="JBHPBY010000075">
    <property type="protein sequence ID" value="MFC1850082.1"/>
    <property type="molecule type" value="Genomic_DNA"/>
</dbReference>
<dbReference type="Gene3D" id="1.10.287.130">
    <property type="match status" value="1"/>
</dbReference>
<keyword evidence="13" id="KW-0067">ATP-binding</keyword>
<dbReference type="GO" id="GO:0005524">
    <property type="term" value="F:ATP binding"/>
    <property type="evidence" value="ECO:0007669"/>
    <property type="project" value="UniProtKB-KW"/>
</dbReference>
<dbReference type="Gene3D" id="3.30.565.10">
    <property type="entry name" value="Histidine kinase-like ATPase, C-terminal domain"/>
    <property type="match status" value="1"/>
</dbReference>
<dbReference type="PRINTS" id="PR00344">
    <property type="entry name" value="BCTRLSENSOR"/>
</dbReference>
<dbReference type="InterPro" id="IPR036890">
    <property type="entry name" value="HATPase_C_sf"/>
</dbReference>
<dbReference type="PANTHER" id="PTHR43065:SF42">
    <property type="entry name" value="TWO-COMPONENT SENSOR PPRA"/>
    <property type="match status" value="1"/>
</dbReference>
<dbReference type="Proteomes" id="UP001594351">
    <property type="component" value="Unassembled WGS sequence"/>
</dbReference>
<dbReference type="SUPFAM" id="SSF55874">
    <property type="entry name" value="ATPase domain of HSP90 chaperone/DNA topoisomerase II/histidine kinase"/>
    <property type="match status" value="1"/>
</dbReference>
<reference evidence="13 14" key="1">
    <citation type="submission" date="2024-09" db="EMBL/GenBank/DDBJ databases">
        <title>Laminarin stimulates single cell rates of sulfate reduction while oxygen inhibits transcriptomic activity in coastal marine sediment.</title>
        <authorList>
            <person name="Lindsay M."/>
            <person name="Orcutt B."/>
            <person name="Emerson D."/>
            <person name="Stepanauskas R."/>
            <person name="D'Angelo T."/>
        </authorList>
    </citation>
    <scope>NUCLEOTIDE SEQUENCE [LARGE SCALE GENOMIC DNA]</scope>
    <source>
        <strain evidence="13">SAG AM-311-K15</strain>
    </source>
</reference>
<evidence type="ECO:0000259" key="11">
    <source>
        <dbReference type="PROSITE" id="PS50109"/>
    </source>
</evidence>
<organism evidence="13 14">
    <name type="scientific">candidate division CSSED10-310 bacterium</name>
    <dbReference type="NCBI Taxonomy" id="2855610"/>
    <lineage>
        <taxon>Bacteria</taxon>
        <taxon>Bacteria division CSSED10-310</taxon>
    </lineage>
</organism>
<dbReference type="InterPro" id="IPR005467">
    <property type="entry name" value="His_kinase_dom"/>
</dbReference>
<evidence type="ECO:0000256" key="8">
    <source>
        <dbReference type="ARBA" id="ARBA00022777"/>
    </source>
</evidence>
<evidence type="ECO:0000256" key="6">
    <source>
        <dbReference type="ARBA" id="ARBA00022679"/>
    </source>
</evidence>
<keyword evidence="13" id="KW-0547">Nucleotide-binding</keyword>
<dbReference type="SMART" id="SM00387">
    <property type="entry name" value="HATPase_c"/>
    <property type="match status" value="1"/>
</dbReference>
<keyword evidence="14" id="KW-1185">Reference proteome</keyword>
<keyword evidence="9 10" id="KW-1133">Transmembrane helix</keyword>
<dbReference type="CDD" id="cd00082">
    <property type="entry name" value="HisKA"/>
    <property type="match status" value="1"/>
</dbReference>
<evidence type="ECO:0000256" key="10">
    <source>
        <dbReference type="SAM" id="Phobius"/>
    </source>
</evidence>
<evidence type="ECO:0000256" key="7">
    <source>
        <dbReference type="ARBA" id="ARBA00022692"/>
    </source>
</evidence>
<dbReference type="SMART" id="SM00304">
    <property type="entry name" value="HAMP"/>
    <property type="match status" value="1"/>
</dbReference>
<feature type="transmembrane region" description="Helical" evidence="10">
    <location>
        <begin position="180"/>
        <end position="201"/>
    </location>
</feature>
<dbReference type="InterPro" id="IPR003660">
    <property type="entry name" value="HAMP_dom"/>
</dbReference>
<keyword evidence="4" id="KW-1003">Cell membrane</keyword>
<dbReference type="Gene3D" id="6.10.340.10">
    <property type="match status" value="1"/>
</dbReference>
<dbReference type="Gene3D" id="3.30.450.20">
    <property type="entry name" value="PAS domain"/>
    <property type="match status" value="1"/>
</dbReference>
<feature type="domain" description="HAMP" evidence="12">
    <location>
        <begin position="198"/>
        <end position="250"/>
    </location>
</feature>
<dbReference type="SUPFAM" id="SSF103190">
    <property type="entry name" value="Sensory domain-like"/>
    <property type="match status" value="1"/>
</dbReference>
<evidence type="ECO:0000256" key="2">
    <source>
        <dbReference type="ARBA" id="ARBA00004651"/>
    </source>
</evidence>
<evidence type="ECO:0000256" key="3">
    <source>
        <dbReference type="ARBA" id="ARBA00012438"/>
    </source>
</evidence>
<evidence type="ECO:0000256" key="5">
    <source>
        <dbReference type="ARBA" id="ARBA00022553"/>
    </source>
</evidence>
<keyword evidence="5" id="KW-0597">Phosphoprotein</keyword>
<dbReference type="PROSITE" id="PS50109">
    <property type="entry name" value="HIS_KIN"/>
    <property type="match status" value="1"/>
</dbReference>
<comment type="catalytic activity">
    <reaction evidence="1">
        <text>ATP + protein L-histidine = ADP + protein N-phospho-L-histidine.</text>
        <dbReference type="EC" id="2.7.13.3"/>
    </reaction>
</comment>
<name>A0ABV6YV65_UNCC1</name>
<gene>
    <name evidence="13" type="ORF">ACFL27_07815</name>
</gene>
<dbReference type="InterPro" id="IPR003661">
    <property type="entry name" value="HisK_dim/P_dom"/>
</dbReference>
<dbReference type="EC" id="2.7.13.3" evidence="3"/>
<feature type="transmembrane region" description="Helical" evidence="10">
    <location>
        <begin position="12"/>
        <end position="32"/>
    </location>
</feature>
<dbReference type="PROSITE" id="PS50885">
    <property type="entry name" value="HAMP"/>
    <property type="match status" value="1"/>
</dbReference>
<feature type="domain" description="Histidine kinase" evidence="11">
    <location>
        <begin position="288"/>
        <end position="528"/>
    </location>
</feature>
<comment type="subcellular location">
    <subcellularLocation>
        <location evidence="2">Cell membrane</location>
        <topology evidence="2">Multi-pass membrane protein</topology>
    </subcellularLocation>
</comment>
<dbReference type="InterPro" id="IPR004358">
    <property type="entry name" value="Sig_transdc_His_kin-like_C"/>
</dbReference>
<dbReference type="InterPro" id="IPR003594">
    <property type="entry name" value="HATPase_dom"/>
</dbReference>
<dbReference type="Pfam" id="PF00512">
    <property type="entry name" value="HisKA"/>
    <property type="match status" value="1"/>
</dbReference>
<evidence type="ECO:0000256" key="9">
    <source>
        <dbReference type="ARBA" id="ARBA00022989"/>
    </source>
</evidence>
<evidence type="ECO:0000259" key="12">
    <source>
        <dbReference type="PROSITE" id="PS50885"/>
    </source>
</evidence>
<dbReference type="CDD" id="cd06225">
    <property type="entry name" value="HAMP"/>
    <property type="match status" value="1"/>
</dbReference>
<comment type="caution">
    <text evidence="13">The sequence shown here is derived from an EMBL/GenBank/DDBJ whole genome shotgun (WGS) entry which is preliminary data.</text>
</comment>
<keyword evidence="10" id="KW-0472">Membrane</keyword>
<sequence>MTTIYFGIRFKVIFGVVIIMIMIMTGMTFVLIEKGQEDILQQVEKRGKALISYLENNIQAQYQDKERFLEMSKSDVFQKITSLYTSDPELRELLIISQSKRIIAHSNEEMWGHYYPEPDVDAVFNIGKETALIVGHQKENMVIIKPILYDGEVLGVIRAVFTLSEVLENLSLSRISTFKVIFVESVVIIIFISLLLSMMVARPIERLAKITNKIASGDLNSRVERVSNDEFGYLASAFNRMTEQLQKTHRSLEQHIHSQEDAYRALKETQDHLIASEKLASVGRLAAGVAHEIGNPLSSILGYTDILAMTDLRDADKMDYLKRIQQAIDRIQKIIRELLDFSRPASLEVHPIDLREVLNKTTLLASHHPALQNINIEMDLPPDLPYVIADEHPLSQVFLNILINGAQAMKNTPGEERNQINISVAVFPQQPESSGLDENKLIVGESFSYQAADNCSLIVSFRDYGPGISKENLGRVFDPFFTTKSSGEGSGLGLTICHTIVDRLHGSIKIESIVGTGTTVSVSLPAAEVIAHYNLPDLKEKHNGS</sequence>
<proteinExistence type="predicted"/>
<dbReference type="SUPFAM" id="SSF47384">
    <property type="entry name" value="Homodimeric domain of signal transducing histidine kinase"/>
    <property type="match status" value="1"/>
</dbReference>
<keyword evidence="7 10" id="KW-0812">Transmembrane</keyword>
<evidence type="ECO:0000256" key="4">
    <source>
        <dbReference type="ARBA" id="ARBA00022475"/>
    </source>
</evidence>
<protein>
    <recommendedName>
        <fullName evidence="3">histidine kinase</fullName>
        <ecNumber evidence="3">2.7.13.3</ecNumber>
    </recommendedName>
</protein>
<dbReference type="InterPro" id="IPR029151">
    <property type="entry name" value="Sensor-like_sf"/>
</dbReference>
<dbReference type="Pfam" id="PF00672">
    <property type="entry name" value="HAMP"/>
    <property type="match status" value="1"/>
</dbReference>
<dbReference type="InterPro" id="IPR036097">
    <property type="entry name" value="HisK_dim/P_sf"/>
</dbReference>
<evidence type="ECO:0000313" key="13">
    <source>
        <dbReference type="EMBL" id="MFC1850082.1"/>
    </source>
</evidence>
<dbReference type="SUPFAM" id="SSF158472">
    <property type="entry name" value="HAMP domain-like"/>
    <property type="match status" value="1"/>
</dbReference>
<evidence type="ECO:0000313" key="14">
    <source>
        <dbReference type="Proteomes" id="UP001594351"/>
    </source>
</evidence>
<dbReference type="SMART" id="SM00388">
    <property type="entry name" value="HisKA"/>
    <property type="match status" value="1"/>
</dbReference>
<keyword evidence="8" id="KW-0418">Kinase</keyword>
<evidence type="ECO:0000256" key="1">
    <source>
        <dbReference type="ARBA" id="ARBA00000085"/>
    </source>
</evidence>
<keyword evidence="6" id="KW-0808">Transferase</keyword>
<dbReference type="PANTHER" id="PTHR43065">
    <property type="entry name" value="SENSOR HISTIDINE KINASE"/>
    <property type="match status" value="1"/>
</dbReference>
<dbReference type="Pfam" id="PF02518">
    <property type="entry name" value="HATPase_c"/>
    <property type="match status" value="1"/>
</dbReference>
<accession>A0ABV6YV65</accession>